<comment type="caution">
    <text evidence="2">The sequence shown here is derived from an EMBL/GenBank/DDBJ whole genome shotgun (WGS) entry which is preliminary data.</text>
</comment>
<evidence type="ECO:0000259" key="1">
    <source>
        <dbReference type="PROSITE" id="PS51886"/>
    </source>
</evidence>
<feature type="domain" description="TLDc" evidence="1">
    <location>
        <begin position="147"/>
        <end position="299"/>
    </location>
</feature>
<dbReference type="AlphaFoldDB" id="A0A9N8ZUP5"/>
<dbReference type="Pfam" id="PF07534">
    <property type="entry name" value="TLD"/>
    <property type="match status" value="1"/>
</dbReference>
<proteinExistence type="predicted"/>
<evidence type="ECO:0000313" key="3">
    <source>
        <dbReference type="Proteomes" id="UP000789570"/>
    </source>
</evidence>
<dbReference type="Proteomes" id="UP000789570">
    <property type="component" value="Unassembled WGS sequence"/>
</dbReference>
<gene>
    <name evidence="2" type="ORF">FCALED_LOCUS4036</name>
</gene>
<sequence length="325" mass="37635">MYSRKSFNIIQNHYTTRIASNPLSIFEIPDSFNPHILSSLDEIGCLKLNETLWGFIVNWAKLQNPGLTNHVTNWRKDDWEEFKESLNPCIPWQSIMNLNWDEFYDLLIPCEPFLPAEKFNTVLTQQLKKACSPFSIKSPISLQFNETILNICQATLISSWIDKREDKPYLPAEIPYEFKLIIRGNRDGFSPDLFNLKCGNLQKTVVVFKMTEALYGGYNPLDWKFDHSTSDSFIFNFDRNQVDLKRLNRFAIHKKSGYGPCFGTEGLLAFPHGKRSILWMSKDNSNSLPILDYEVYQIFEKPKRANLAAAASSSLNHNGYTHKKR</sequence>
<name>A0A9N8ZUP5_9GLOM</name>
<dbReference type="InterPro" id="IPR006571">
    <property type="entry name" value="TLDc_dom"/>
</dbReference>
<protein>
    <submittedName>
        <fullName evidence="2">17088_t:CDS:1</fullName>
    </submittedName>
</protein>
<dbReference type="OrthoDB" id="6359816at2759"/>
<dbReference type="PROSITE" id="PS51886">
    <property type="entry name" value="TLDC"/>
    <property type="match status" value="1"/>
</dbReference>
<evidence type="ECO:0000313" key="2">
    <source>
        <dbReference type="EMBL" id="CAG8507766.1"/>
    </source>
</evidence>
<keyword evidence="3" id="KW-1185">Reference proteome</keyword>
<accession>A0A9N8ZUP5</accession>
<reference evidence="2" key="1">
    <citation type="submission" date="2021-06" db="EMBL/GenBank/DDBJ databases">
        <authorList>
            <person name="Kallberg Y."/>
            <person name="Tangrot J."/>
            <person name="Rosling A."/>
        </authorList>
    </citation>
    <scope>NUCLEOTIDE SEQUENCE</scope>
    <source>
        <strain evidence="2">UK204</strain>
    </source>
</reference>
<organism evidence="2 3">
    <name type="scientific">Funneliformis caledonium</name>
    <dbReference type="NCBI Taxonomy" id="1117310"/>
    <lineage>
        <taxon>Eukaryota</taxon>
        <taxon>Fungi</taxon>
        <taxon>Fungi incertae sedis</taxon>
        <taxon>Mucoromycota</taxon>
        <taxon>Glomeromycotina</taxon>
        <taxon>Glomeromycetes</taxon>
        <taxon>Glomerales</taxon>
        <taxon>Glomeraceae</taxon>
        <taxon>Funneliformis</taxon>
    </lineage>
</organism>
<dbReference type="EMBL" id="CAJVPQ010000753">
    <property type="protein sequence ID" value="CAG8507766.1"/>
    <property type="molecule type" value="Genomic_DNA"/>
</dbReference>